<keyword evidence="6" id="KW-1185">Reference proteome</keyword>
<dbReference type="GO" id="GO:0008270">
    <property type="term" value="F:zinc ion binding"/>
    <property type="evidence" value="ECO:0007669"/>
    <property type="project" value="UniProtKB-KW"/>
</dbReference>
<feature type="domain" description="RING-type" evidence="4">
    <location>
        <begin position="366"/>
        <end position="407"/>
    </location>
</feature>
<keyword evidence="1" id="KW-0479">Metal-binding</keyword>
<feature type="transmembrane region" description="Helical" evidence="3">
    <location>
        <begin position="231"/>
        <end position="264"/>
    </location>
</feature>
<gene>
    <name evidence="5" type="ORF">FWILDA_LOCUS1978</name>
</gene>
<dbReference type="PANTHER" id="PTHR46225:SF19">
    <property type="entry name" value="RING-TYPE DOMAIN-CONTAINING PROTEIN"/>
    <property type="match status" value="1"/>
</dbReference>
<feature type="region of interest" description="Disordered" evidence="2">
    <location>
        <begin position="410"/>
        <end position="429"/>
    </location>
</feature>
<dbReference type="Proteomes" id="UP001153678">
    <property type="component" value="Unassembled WGS sequence"/>
</dbReference>
<reference evidence="5" key="1">
    <citation type="submission" date="2022-08" db="EMBL/GenBank/DDBJ databases">
        <authorList>
            <person name="Kallberg Y."/>
            <person name="Tangrot J."/>
            <person name="Rosling A."/>
        </authorList>
    </citation>
    <scope>NUCLEOTIDE SEQUENCE</scope>
    <source>
        <strain evidence="5">Wild A</strain>
    </source>
</reference>
<evidence type="ECO:0000313" key="5">
    <source>
        <dbReference type="EMBL" id="CAI2165252.1"/>
    </source>
</evidence>
<accession>A0A9W4SFI6</accession>
<dbReference type="Gene3D" id="3.30.40.10">
    <property type="entry name" value="Zinc/RING finger domain, C3HC4 (zinc finger)"/>
    <property type="match status" value="1"/>
</dbReference>
<dbReference type="Pfam" id="PF13639">
    <property type="entry name" value="zf-RING_2"/>
    <property type="match status" value="1"/>
</dbReference>
<feature type="compositionally biased region" description="Polar residues" evidence="2">
    <location>
        <begin position="35"/>
        <end position="61"/>
    </location>
</feature>
<evidence type="ECO:0000256" key="1">
    <source>
        <dbReference type="PROSITE-ProRule" id="PRU00175"/>
    </source>
</evidence>
<dbReference type="EMBL" id="CAMKVN010000210">
    <property type="protein sequence ID" value="CAI2165252.1"/>
    <property type="molecule type" value="Genomic_DNA"/>
</dbReference>
<evidence type="ECO:0000256" key="2">
    <source>
        <dbReference type="SAM" id="MobiDB-lite"/>
    </source>
</evidence>
<keyword evidence="1" id="KW-0863">Zinc-finger</keyword>
<feature type="transmembrane region" description="Helical" evidence="3">
    <location>
        <begin position="117"/>
        <end position="139"/>
    </location>
</feature>
<feature type="compositionally biased region" description="Polar residues" evidence="2">
    <location>
        <begin position="19"/>
        <end position="28"/>
    </location>
</feature>
<dbReference type="SUPFAM" id="SSF57850">
    <property type="entry name" value="RING/U-box"/>
    <property type="match status" value="1"/>
</dbReference>
<keyword evidence="3" id="KW-1133">Transmembrane helix</keyword>
<feature type="transmembrane region" description="Helical" evidence="3">
    <location>
        <begin position="201"/>
        <end position="219"/>
    </location>
</feature>
<evidence type="ECO:0000256" key="3">
    <source>
        <dbReference type="SAM" id="Phobius"/>
    </source>
</evidence>
<dbReference type="PANTHER" id="PTHR46225">
    <property type="entry name" value="C3H4 TYPE ZINC FINGER PROTEIN"/>
    <property type="match status" value="1"/>
</dbReference>
<dbReference type="InterPro" id="IPR013083">
    <property type="entry name" value="Znf_RING/FYVE/PHD"/>
</dbReference>
<dbReference type="OrthoDB" id="8062037at2759"/>
<keyword evidence="1" id="KW-0862">Zinc</keyword>
<dbReference type="PROSITE" id="PS50089">
    <property type="entry name" value="ZF_RING_2"/>
    <property type="match status" value="1"/>
</dbReference>
<feature type="transmembrane region" description="Helical" evidence="3">
    <location>
        <begin position="151"/>
        <end position="172"/>
    </location>
</feature>
<dbReference type="InterPro" id="IPR001841">
    <property type="entry name" value="Znf_RING"/>
</dbReference>
<keyword evidence="3" id="KW-0812">Transmembrane</keyword>
<organism evidence="5 6">
    <name type="scientific">Funneliformis geosporum</name>
    <dbReference type="NCBI Taxonomy" id="1117311"/>
    <lineage>
        <taxon>Eukaryota</taxon>
        <taxon>Fungi</taxon>
        <taxon>Fungi incertae sedis</taxon>
        <taxon>Mucoromycota</taxon>
        <taxon>Glomeromycotina</taxon>
        <taxon>Glomeromycetes</taxon>
        <taxon>Glomerales</taxon>
        <taxon>Glomeraceae</taxon>
        <taxon>Funneliformis</taxon>
    </lineage>
</organism>
<feature type="compositionally biased region" description="Polar residues" evidence="2">
    <location>
        <begin position="410"/>
        <end position="424"/>
    </location>
</feature>
<feature type="region of interest" description="Disordered" evidence="2">
    <location>
        <begin position="19"/>
        <end position="61"/>
    </location>
</feature>
<comment type="caution">
    <text evidence="5">The sequence shown here is derived from an EMBL/GenBank/DDBJ whole genome shotgun (WGS) entry which is preliminary data.</text>
</comment>
<dbReference type="AlphaFoldDB" id="A0A9W4SFI6"/>
<evidence type="ECO:0000313" key="6">
    <source>
        <dbReference type="Proteomes" id="UP001153678"/>
    </source>
</evidence>
<dbReference type="SMART" id="SM00184">
    <property type="entry name" value="RING"/>
    <property type="match status" value="1"/>
</dbReference>
<evidence type="ECO:0000259" key="4">
    <source>
        <dbReference type="PROSITE" id="PS50089"/>
    </source>
</evidence>
<keyword evidence="3" id="KW-0472">Membrane</keyword>
<name>A0A9W4SFI6_9GLOM</name>
<proteinExistence type="predicted"/>
<protein>
    <submittedName>
        <fullName evidence="5">16390_t:CDS:1</fullName>
    </submittedName>
</protein>
<sequence length="444" mass="49795">MEGHPRDSSANDNDIASITRSTTQSSEHSIPLPNTLVTNSGLSSHNMDNDNFNEPTSPVSRGQSRAVLSSVFSSGPTTSFATTSVRATAAGSRQVRRNWLGYIADSFRSISRTSKMLLILNLIMVLIQVVVTIVVLVISRKQSCDKQYLRVFLILYIVRVIVACPVNVYLYLSPRDNRRNGQNVNENENTRRDGWVDRLKSFLDLFATLWFIFGNYLLFTSQFCQKTSPPIFYLSLTWVILGYIIITIPILLCLAVIFCLPCVLVAMRVLNVSEAVGISGARDDVIQKIPLVKYKSSGEKHGQQSTDTVITISPSQIPPMTPQPPSTRKKPRFKFLFSRNGKGSSTNSPPTVSQFLTIPNSDDAVCSICLESYEDGEDLRHLWCSHHFHKNCVDEWLRLNKKCPMCEGSSSNVARVDHPSNSSEPEPEDLFKKKKIHESFTTFF</sequence>